<feature type="transmembrane region" description="Helical" evidence="8">
    <location>
        <begin position="332"/>
        <end position="357"/>
    </location>
</feature>
<feature type="transmembrane region" description="Helical" evidence="8">
    <location>
        <begin position="120"/>
        <end position="139"/>
    </location>
</feature>
<feature type="transmembrane region" description="Helical" evidence="8">
    <location>
        <begin position="59"/>
        <end position="83"/>
    </location>
</feature>
<feature type="transmembrane region" description="Helical" evidence="8">
    <location>
        <begin position="274"/>
        <end position="293"/>
    </location>
</feature>
<dbReference type="PANTHER" id="PTHR33989">
    <property type="match status" value="1"/>
</dbReference>
<evidence type="ECO:0000256" key="8">
    <source>
        <dbReference type="SAM" id="Phobius"/>
    </source>
</evidence>
<accession>A0ABS9R5G6</accession>
<evidence type="ECO:0000256" key="6">
    <source>
        <dbReference type="ARBA" id="ARBA00022989"/>
    </source>
</evidence>
<feature type="transmembrane region" description="Helical" evidence="8">
    <location>
        <begin position="160"/>
        <end position="181"/>
    </location>
</feature>
<evidence type="ECO:0000256" key="5">
    <source>
        <dbReference type="ARBA" id="ARBA00022692"/>
    </source>
</evidence>
<dbReference type="EMBL" id="JAKVPQ010000004">
    <property type="protein sequence ID" value="MCH4284898.1"/>
    <property type="molecule type" value="Genomic_DNA"/>
</dbReference>
<dbReference type="InterPro" id="IPR051088">
    <property type="entry name" value="PTS_Sugar-EIIC/EIIB"/>
</dbReference>
<keyword evidence="12" id="KW-1185">Reference proteome</keyword>
<evidence type="ECO:0000313" key="12">
    <source>
        <dbReference type="Proteomes" id="UP001202402"/>
    </source>
</evidence>
<evidence type="ECO:0000256" key="2">
    <source>
        <dbReference type="ARBA" id="ARBA00022448"/>
    </source>
</evidence>
<evidence type="ECO:0000256" key="7">
    <source>
        <dbReference type="ARBA" id="ARBA00023136"/>
    </source>
</evidence>
<protein>
    <submittedName>
        <fullName evidence="11">EAL domain-containing protein</fullName>
    </submittedName>
</protein>
<sequence>MTRLKGDKRLKNSIYILSIRHGLMQSIPFLILGAFSLLLSSFPLDAYLDFIGSFHHGAIVNILTTVYNVTLGSIALLLIVNISYSFGKLTGDDHVFFYPVTALVSYTGFCGGFKEGISIFNPEWVFTSMVITLLSCTLFRKGMAYGSKMEKLHTAGAEYLFNKSIQAIFPVVCSVVIFTSLGGIMRALLGDINITNFGSYFFLTLFNKVGKGICGAMLYVFFVHFLWFFGIHGTNTMEIVAQRVLEPVIAINKEVLQSGSIPTEIFSKSFLDTFAFVGGCGAALCLVIAILLVSKKSHNRKLAKVTGLSVLFNINEIVIFGFPVIFNPIMLIPFILTPIILMLSSAFAMYFGLVPVVSHSVKWTVPIFLSGYIATDSIRGSFLQLFNLVLGVLMYIPFVRISEEKQTKEFINSTKAMTADMAMGEAVGIIPSFLSDSYEHHFAARTLASDLRNAMQRNQLQLYYQVQMGNDEQLFGAEALLRWKHPVAGFISPPLLIALANEDGFLYELGLYIIERTCKDVQMMEQYRKHMDISINISPRQLENESFVQDALNIIGKYDIRNTCLTFEVTERALLNTSPLIIERIQLLRAKGIAMSMDDFGMGHSSMMYLQESAFDEVKLDGSLVKNISDNDRSKEIITGVIDMAKKLNYHVVAEFVETKEQRDILSSLGCDIYQGYYYGKAMPPKDFVENFLKNKSA</sequence>
<comment type="caution">
    <text evidence="11">The sequence shown here is derived from an EMBL/GenBank/DDBJ whole genome shotgun (WGS) entry which is preliminary data.</text>
</comment>
<name>A0ABS9R5G6_9FIRM</name>
<organism evidence="11 12">
    <name type="scientific">Amedibacillus hominis</name>
    <dbReference type="NCBI Taxonomy" id="2897776"/>
    <lineage>
        <taxon>Bacteria</taxon>
        <taxon>Bacillati</taxon>
        <taxon>Bacillota</taxon>
        <taxon>Erysipelotrichia</taxon>
        <taxon>Erysipelotrichales</taxon>
        <taxon>Erysipelotrichaceae</taxon>
        <taxon>Amedibacillus</taxon>
    </lineage>
</organism>
<keyword evidence="3" id="KW-1003">Cell membrane</keyword>
<evidence type="ECO:0000313" key="11">
    <source>
        <dbReference type="EMBL" id="MCH4284898.1"/>
    </source>
</evidence>
<dbReference type="InterPro" id="IPR001633">
    <property type="entry name" value="EAL_dom"/>
</dbReference>
<gene>
    <name evidence="11" type="ORF">LQE99_07105</name>
</gene>
<feature type="domain" description="EAL" evidence="9">
    <location>
        <begin position="444"/>
        <end position="696"/>
    </location>
</feature>
<dbReference type="CDD" id="cd01948">
    <property type="entry name" value="EAL"/>
    <property type="match status" value="1"/>
</dbReference>
<evidence type="ECO:0000256" key="1">
    <source>
        <dbReference type="ARBA" id="ARBA00004651"/>
    </source>
</evidence>
<keyword evidence="7 8" id="KW-0472">Membrane</keyword>
<feature type="transmembrane region" description="Helical" evidence="8">
    <location>
        <begin position="305"/>
        <end position="326"/>
    </location>
</feature>
<dbReference type="Pfam" id="PF02378">
    <property type="entry name" value="PTS_EIIC"/>
    <property type="match status" value="1"/>
</dbReference>
<dbReference type="PROSITE" id="PS50883">
    <property type="entry name" value="EAL"/>
    <property type="match status" value="1"/>
</dbReference>
<dbReference type="Proteomes" id="UP001202402">
    <property type="component" value="Unassembled WGS sequence"/>
</dbReference>
<keyword evidence="2" id="KW-0813">Transport</keyword>
<evidence type="ECO:0000259" key="10">
    <source>
        <dbReference type="PROSITE" id="PS51105"/>
    </source>
</evidence>
<feature type="transmembrane region" description="Helical" evidence="8">
    <location>
        <begin position="378"/>
        <end position="398"/>
    </location>
</feature>
<evidence type="ECO:0000256" key="3">
    <source>
        <dbReference type="ARBA" id="ARBA00022475"/>
    </source>
</evidence>
<dbReference type="Pfam" id="PF00563">
    <property type="entry name" value="EAL"/>
    <property type="match status" value="1"/>
</dbReference>
<dbReference type="RefSeq" id="WP_117536374.1">
    <property type="nucleotide sequence ID" value="NZ_JAKVPQ010000004.1"/>
</dbReference>
<keyword evidence="5 8" id="KW-0812">Transmembrane</keyword>
<dbReference type="PROSITE" id="PS51105">
    <property type="entry name" value="PTS_EIIC_TYPE_3"/>
    <property type="match status" value="1"/>
</dbReference>
<feature type="domain" description="PTS EIIC type-3" evidence="10">
    <location>
        <begin position="1"/>
        <end position="398"/>
    </location>
</feature>
<dbReference type="SUPFAM" id="SSF141868">
    <property type="entry name" value="EAL domain-like"/>
    <property type="match status" value="1"/>
</dbReference>
<dbReference type="InterPro" id="IPR004501">
    <property type="entry name" value="PTS_EIIC_3"/>
</dbReference>
<dbReference type="PANTHER" id="PTHR33989:SF4">
    <property type="entry name" value="PTS SYSTEM N,N'-DIACETYLCHITOBIOSE-SPECIFIC EIIC COMPONENT"/>
    <property type="match status" value="1"/>
</dbReference>
<dbReference type="InterPro" id="IPR035919">
    <property type="entry name" value="EAL_sf"/>
</dbReference>
<feature type="transmembrane region" description="Helical" evidence="8">
    <location>
        <begin position="213"/>
        <end position="231"/>
    </location>
</feature>
<keyword evidence="4" id="KW-0762">Sugar transport</keyword>
<dbReference type="InterPro" id="IPR003352">
    <property type="entry name" value="PTS_EIIC"/>
</dbReference>
<reference evidence="11 12" key="1">
    <citation type="submission" date="2022-02" db="EMBL/GenBank/DDBJ databases">
        <title>Genome of Erysipelotrichaceae sp. nov. NSJ-176 isolated from human feces.</title>
        <authorList>
            <person name="Abdugheni R."/>
        </authorList>
    </citation>
    <scope>NUCLEOTIDE SEQUENCE [LARGE SCALE GENOMIC DNA]</scope>
    <source>
        <strain evidence="11 12">NSJ-176</strain>
    </source>
</reference>
<dbReference type="SMART" id="SM00052">
    <property type="entry name" value="EAL"/>
    <property type="match status" value="1"/>
</dbReference>
<comment type="subcellular location">
    <subcellularLocation>
        <location evidence="1">Cell membrane</location>
        <topology evidence="1">Multi-pass membrane protein</topology>
    </subcellularLocation>
</comment>
<feature type="transmembrane region" description="Helical" evidence="8">
    <location>
        <begin position="21"/>
        <end position="39"/>
    </location>
</feature>
<evidence type="ECO:0000259" key="9">
    <source>
        <dbReference type="PROSITE" id="PS50883"/>
    </source>
</evidence>
<evidence type="ECO:0000256" key="4">
    <source>
        <dbReference type="ARBA" id="ARBA00022597"/>
    </source>
</evidence>
<keyword evidence="6 8" id="KW-1133">Transmembrane helix</keyword>
<proteinExistence type="predicted"/>
<dbReference type="Gene3D" id="3.20.20.450">
    <property type="entry name" value="EAL domain"/>
    <property type="match status" value="1"/>
</dbReference>